<evidence type="ECO:0000259" key="2">
    <source>
        <dbReference type="Pfam" id="PF13358"/>
    </source>
</evidence>
<proteinExistence type="predicted"/>
<feature type="compositionally biased region" description="Polar residues" evidence="1">
    <location>
        <begin position="299"/>
        <end position="313"/>
    </location>
</feature>
<feature type="region of interest" description="Disordered" evidence="1">
    <location>
        <begin position="269"/>
        <end position="313"/>
    </location>
</feature>
<dbReference type="Proteomes" id="UP000613177">
    <property type="component" value="Unassembled WGS sequence"/>
</dbReference>
<evidence type="ECO:0000313" key="4">
    <source>
        <dbReference type="Proteomes" id="UP000613177"/>
    </source>
</evidence>
<feature type="compositionally biased region" description="Basic and acidic residues" evidence="1">
    <location>
        <begin position="278"/>
        <end position="289"/>
    </location>
</feature>
<reference evidence="3" key="1">
    <citation type="submission" date="2021-01" db="EMBL/GenBank/DDBJ databases">
        <title>Metabolic potential, ecology and presence of endohyphal bacteria is reflected in genomic diversity of Mucoromycotina.</title>
        <authorList>
            <person name="Muszewska A."/>
            <person name="Okrasinska A."/>
            <person name="Steczkiewicz K."/>
            <person name="Drgas O."/>
            <person name="Orlowska M."/>
            <person name="Perlinska-Lenart U."/>
            <person name="Aleksandrzak-Piekarczyk T."/>
            <person name="Szatraj K."/>
            <person name="Zielenkiewicz U."/>
            <person name="Pilsyk S."/>
            <person name="Malc E."/>
            <person name="Mieczkowski P."/>
            <person name="Kruszewska J.S."/>
            <person name="Biernat P."/>
            <person name="Pawlowska J."/>
        </authorList>
    </citation>
    <scope>NUCLEOTIDE SEQUENCE</scope>
    <source>
        <strain evidence="3">WA0000018081</strain>
    </source>
</reference>
<dbReference type="Pfam" id="PF13358">
    <property type="entry name" value="DDE_3"/>
    <property type="match status" value="1"/>
</dbReference>
<gene>
    <name evidence="3" type="ORF">INT48_005352</name>
</gene>
<keyword evidence="4" id="KW-1185">Reference proteome</keyword>
<dbReference type="AlphaFoldDB" id="A0A8H7SIL0"/>
<evidence type="ECO:0000313" key="3">
    <source>
        <dbReference type="EMBL" id="KAG2229083.1"/>
    </source>
</evidence>
<feature type="domain" description="Tc1-like transposase DDE" evidence="2">
    <location>
        <begin position="132"/>
        <end position="229"/>
    </location>
</feature>
<organism evidence="3 4">
    <name type="scientific">Thamnidium elegans</name>
    <dbReference type="NCBI Taxonomy" id="101142"/>
    <lineage>
        <taxon>Eukaryota</taxon>
        <taxon>Fungi</taxon>
        <taxon>Fungi incertae sedis</taxon>
        <taxon>Mucoromycota</taxon>
        <taxon>Mucoromycotina</taxon>
        <taxon>Mucoromycetes</taxon>
        <taxon>Mucorales</taxon>
        <taxon>Mucorineae</taxon>
        <taxon>Mucoraceae</taxon>
        <taxon>Thamnidium</taxon>
    </lineage>
</organism>
<evidence type="ECO:0000256" key="1">
    <source>
        <dbReference type="SAM" id="MobiDB-lite"/>
    </source>
</evidence>
<accession>A0A8H7SIL0</accession>
<name>A0A8H7SIL0_9FUNG</name>
<dbReference type="InterPro" id="IPR036397">
    <property type="entry name" value="RNaseH_sf"/>
</dbReference>
<protein>
    <recommendedName>
        <fullName evidence="2">Tc1-like transposase DDE domain-containing protein</fullName>
    </recommendedName>
</protein>
<comment type="caution">
    <text evidence="3">The sequence shown here is derived from an EMBL/GenBank/DDBJ whole genome shotgun (WGS) entry which is preliminary data.</text>
</comment>
<dbReference type="GO" id="GO:0003676">
    <property type="term" value="F:nucleic acid binding"/>
    <property type="evidence" value="ECO:0007669"/>
    <property type="project" value="InterPro"/>
</dbReference>
<dbReference type="Gene3D" id="3.30.420.10">
    <property type="entry name" value="Ribonuclease H-like superfamily/Ribonuclease H"/>
    <property type="match status" value="1"/>
</dbReference>
<dbReference type="EMBL" id="JAEPRE010000312">
    <property type="protein sequence ID" value="KAG2229083.1"/>
    <property type="molecule type" value="Genomic_DNA"/>
</dbReference>
<sequence length="313" mass="35513">MNDLDLEGIPLPNMVWTRTKYKPSQVTQFISLMQNNKCKVPKTAKETGYKPASEVKIKRNNVKITEEHSQFIEEYVNEHPTCIVKDVTGLLRSTFNDIVINESTIYSHITKNLEFTLTHTQPRMVGHFKRKCVFVDESGFKKNMVRPVAWSKKGTTTEVEVQPDGVNLTGRKRQKAAVVKRDPPHGTNSSHFLLFVEGISTLFNKPGLQNMYIVVDNAGIHKKPEVLQKEARKTPLQNNEILADRIEEAARIVSVENCRGWTRHSYNQPYNKEGLLPARKDSTNEERHCQRGKTYQGPVLSSGTPSHCPTSAS</sequence>
<dbReference type="InterPro" id="IPR038717">
    <property type="entry name" value="Tc1-like_DDE_dom"/>
</dbReference>